<dbReference type="InterPro" id="IPR021228">
    <property type="entry name" value="BrxD"/>
</dbReference>
<accession>A0A7K0DA48</accession>
<gene>
    <name evidence="1" type="ORF">NRB20_57740</name>
</gene>
<dbReference type="SUPFAM" id="SSF52540">
    <property type="entry name" value="P-loop containing nucleoside triphosphate hydrolases"/>
    <property type="match status" value="1"/>
</dbReference>
<dbReference type="EMBL" id="WEGK01000014">
    <property type="protein sequence ID" value="MQY22656.1"/>
    <property type="molecule type" value="Genomic_DNA"/>
</dbReference>
<proteinExistence type="predicted"/>
<sequence length="450" mass="48779">MSPGERMECETEHVNSVPPPVSAVRRRTVLDALRRGAVPEAGLDLFATGLDRFEAAIDAEFDTVASGGAVFKAVRGEYGSGKTFFARWLAEGAKRRNFAVAEIQVSETETPLHRLETVYRRLIEGLTTSSFPPSALRQVVDAWFYTLEEDALADGASDADLSVAVERLMTARLAEVSRHAPSFAAALRGYRKAVSAGDESSAAAVSAWLGGQPNVAAGARRAAGVRGDLDHFGALGFLQGLLVVLRDSGHRGLLVVLDEVETLQRVRSDARDKALNALRQLIDEVHSGRFPGLYLLITGTPAFYDGQQGVQRLAPLAQRLATDFTTDPRFDNPRAVQLRLSGFTLESLTRLGIMIRDLYVHGSGNGDRIRAVVDDAYVADLAKAVGGALGGKVGVAPRLFLKKLVGDVLDRVDQYPDFDPRRHYRLTVTPTELTATERNLTGADEIDLEL</sequence>
<evidence type="ECO:0000313" key="2">
    <source>
        <dbReference type="Proteomes" id="UP000438448"/>
    </source>
</evidence>
<dbReference type="AlphaFoldDB" id="A0A7K0DA48"/>
<organism evidence="1 2">
    <name type="scientific">Nocardia macrotermitis</name>
    <dbReference type="NCBI Taxonomy" id="2585198"/>
    <lineage>
        <taxon>Bacteria</taxon>
        <taxon>Bacillati</taxon>
        <taxon>Actinomycetota</taxon>
        <taxon>Actinomycetes</taxon>
        <taxon>Mycobacteriales</taxon>
        <taxon>Nocardiaceae</taxon>
        <taxon>Nocardia</taxon>
    </lineage>
</organism>
<name>A0A7K0DA48_9NOCA</name>
<evidence type="ECO:0008006" key="3">
    <source>
        <dbReference type="Google" id="ProtNLM"/>
    </source>
</evidence>
<dbReference type="InterPro" id="IPR027417">
    <property type="entry name" value="P-loop_NTPase"/>
</dbReference>
<dbReference type="Proteomes" id="UP000438448">
    <property type="component" value="Unassembled WGS sequence"/>
</dbReference>
<dbReference type="NCBIfam" id="NF033438">
    <property type="entry name" value="BREX_BrxD"/>
    <property type="match status" value="1"/>
</dbReference>
<protein>
    <recommendedName>
        <fullName evidence="3">BREX system ATP-binding protein BrxD</fullName>
    </recommendedName>
</protein>
<dbReference type="Pfam" id="PF10923">
    <property type="entry name" value="BrxC_BrxD"/>
    <property type="match status" value="1"/>
</dbReference>
<keyword evidence="2" id="KW-1185">Reference proteome</keyword>
<dbReference type="RefSeq" id="WP_227833952.1">
    <property type="nucleotide sequence ID" value="NZ_WEGK01000014.1"/>
</dbReference>
<evidence type="ECO:0000313" key="1">
    <source>
        <dbReference type="EMBL" id="MQY22656.1"/>
    </source>
</evidence>
<reference evidence="1 2" key="1">
    <citation type="submission" date="2019-10" db="EMBL/GenBank/DDBJ databases">
        <title>Nocardia macrotermitis sp. nov. and Nocardia aurantia sp. nov., isolated from the gut of fungus growing-termite Macrotermes natalensis.</title>
        <authorList>
            <person name="Benndorf R."/>
            <person name="Schwitalla J."/>
            <person name="Martin K."/>
            <person name="De Beer W."/>
            <person name="Kaster A.-K."/>
            <person name="Vollmers J."/>
            <person name="Poulsen M."/>
            <person name="Beemelmanns C."/>
        </authorList>
    </citation>
    <scope>NUCLEOTIDE SEQUENCE [LARGE SCALE GENOMIC DNA]</scope>
    <source>
        <strain evidence="1 2">RB20</strain>
    </source>
</reference>
<comment type="caution">
    <text evidence="1">The sequence shown here is derived from an EMBL/GenBank/DDBJ whole genome shotgun (WGS) entry which is preliminary data.</text>
</comment>